<dbReference type="InterPro" id="IPR036770">
    <property type="entry name" value="Ankyrin_rpt-contain_sf"/>
</dbReference>
<dbReference type="PROSITE" id="PS50088">
    <property type="entry name" value="ANK_REPEAT"/>
    <property type="match status" value="1"/>
</dbReference>
<feature type="non-terminal residue" evidence="4">
    <location>
        <position position="61"/>
    </location>
</feature>
<dbReference type="EMBL" id="BEZZ01123697">
    <property type="protein sequence ID" value="GCC44283.1"/>
    <property type="molecule type" value="Genomic_DNA"/>
</dbReference>
<proteinExistence type="predicted"/>
<evidence type="ECO:0000313" key="5">
    <source>
        <dbReference type="Proteomes" id="UP000287033"/>
    </source>
</evidence>
<feature type="repeat" description="ANK" evidence="3">
    <location>
        <begin position="29"/>
        <end position="61"/>
    </location>
</feature>
<evidence type="ECO:0000256" key="3">
    <source>
        <dbReference type="PROSITE-ProRule" id="PRU00023"/>
    </source>
</evidence>
<sequence>MDRGSEVTSQPVRMQESLTVGVLTLSPQKGFTPLYMAAQENHLDVVKFLLENGANQNVATE</sequence>
<evidence type="ECO:0000313" key="4">
    <source>
        <dbReference type="EMBL" id="GCC44283.1"/>
    </source>
</evidence>
<dbReference type="PANTHER" id="PTHR24123">
    <property type="entry name" value="ANKYRIN REPEAT-CONTAINING"/>
    <property type="match status" value="1"/>
</dbReference>
<dbReference type="InterPro" id="IPR002110">
    <property type="entry name" value="Ankyrin_rpt"/>
</dbReference>
<protein>
    <submittedName>
        <fullName evidence="4">Uncharacterized protein</fullName>
    </submittedName>
</protein>
<keyword evidence="2 3" id="KW-0040">ANK repeat</keyword>
<dbReference type="PROSITE" id="PS50297">
    <property type="entry name" value="ANK_REP_REGION"/>
    <property type="match status" value="1"/>
</dbReference>
<evidence type="ECO:0000256" key="2">
    <source>
        <dbReference type="ARBA" id="ARBA00023043"/>
    </source>
</evidence>
<reference evidence="4 5" key="1">
    <citation type="journal article" date="2018" name="Nat. Ecol. Evol.">
        <title>Shark genomes provide insights into elasmobranch evolution and the origin of vertebrates.</title>
        <authorList>
            <person name="Hara Y"/>
            <person name="Yamaguchi K"/>
            <person name="Onimaru K"/>
            <person name="Kadota M"/>
            <person name="Koyanagi M"/>
            <person name="Keeley SD"/>
            <person name="Tatsumi K"/>
            <person name="Tanaka K"/>
            <person name="Motone F"/>
            <person name="Kageyama Y"/>
            <person name="Nozu R"/>
            <person name="Adachi N"/>
            <person name="Nishimura O"/>
            <person name="Nakagawa R"/>
            <person name="Tanegashima C"/>
            <person name="Kiyatake I"/>
            <person name="Matsumoto R"/>
            <person name="Murakumo K"/>
            <person name="Nishida K"/>
            <person name="Terakita A"/>
            <person name="Kuratani S"/>
            <person name="Sato K"/>
            <person name="Hyodo S Kuraku.S."/>
        </authorList>
    </citation>
    <scope>NUCLEOTIDE SEQUENCE [LARGE SCALE GENOMIC DNA]</scope>
</reference>
<dbReference type="AlphaFoldDB" id="A0A401TNT9"/>
<dbReference type="Pfam" id="PF00023">
    <property type="entry name" value="Ank"/>
    <property type="match status" value="1"/>
</dbReference>
<keyword evidence="1" id="KW-0677">Repeat</keyword>
<dbReference type="PANTHER" id="PTHR24123:SF49">
    <property type="entry name" value="ANKYRIN-2-LIKE ISOFORM X1"/>
    <property type="match status" value="1"/>
</dbReference>
<dbReference type="SUPFAM" id="SSF48403">
    <property type="entry name" value="Ankyrin repeat"/>
    <property type="match status" value="1"/>
</dbReference>
<organism evidence="4 5">
    <name type="scientific">Chiloscyllium punctatum</name>
    <name type="common">Brownbanded bambooshark</name>
    <name type="synonym">Hemiscyllium punctatum</name>
    <dbReference type="NCBI Taxonomy" id="137246"/>
    <lineage>
        <taxon>Eukaryota</taxon>
        <taxon>Metazoa</taxon>
        <taxon>Chordata</taxon>
        <taxon>Craniata</taxon>
        <taxon>Vertebrata</taxon>
        <taxon>Chondrichthyes</taxon>
        <taxon>Elasmobranchii</taxon>
        <taxon>Galeomorphii</taxon>
        <taxon>Galeoidea</taxon>
        <taxon>Orectolobiformes</taxon>
        <taxon>Hemiscylliidae</taxon>
        <taxon>Chiloscyllium</taxon>
    </lineage>
</organism>
<gene>
    <name evidence="4" type="ORF">chiPu_0028120</name>
</gene>
<accession>A0A401TNT9</accession>
<dbReference type="Proteomes" id="UP000287033">
    <property type="component" value="Unassembled WGS sequence"/>
</dbReference>
<dbReference type="Gene3D" id="1.25.40.20">
    <property type="entry name" value="Ankyrin repeat-containing domain"/>
    <property type="match status" value="1"/>
</dbReference>
<evidence type="ECO:0000256" key="1">
    <source>
        <dbReference type="ARBA" id="ARBA00022737"/>
    </source>
</evidence>
<dbReference type="STRING" id="137246.A0A401TNT9"/>
<keyword evidence="5" id="KW-1185">Reference proteome</keyword>
<dbReference type="SMART" id="SM00248">
    <property type="entry name" value="ANK"/>
    <property type="match status" value="1"/>
</dbReference>
<comment type="caution">
    <text evidence="4">The sequence shown here is derived from an EMBL/GenBank/DDBJ whole genome shotgun (WGS) entry which is preliminary data.</text>
</comment>
<name>A0A401TNT9_CHIPU</name>
<dbReference type="InterPro" id="IPR051165">
    <property type="entry name" value="Multifunctional_ANK_Repeat"/>
</dbReference>
<dbReference type="OrthoDB" id="9995210at2759"/>